<dbReference type="Gene3D" id="3.90.660.20">
    <property type="entry name" value="Protoporphyrinogen oxidase, mitochondrial, domain 2"/>
    <property type="match status" value="1"/>
</dbReference>
<dbReference type="EMBL" id="SOFI01000003">
    <property type="protein sequence ID" value="TFB80817.1"/>
    <property type="molecule type" value="Genomic_DNA"/>
</dbReference>
<dbReference type="Gene3D" id="3.50.50.60">
    <property type="entry name" value="FAD/NAD(P)-binding domain"/>
    <property type="match status" value="1"/>
</dbReference>
<protein>
    <submittedName>
        <fullName evidence="3">Protoporphyrinogen oxidase</fullName>
    </submittedName>
</protein>
<dbReference type="InterPro" id="IPR036188">
    <property type="entry name" value="FAD/NAD-bd_sf"/>
</dbReference>
<reference evidence="3 4" key="1">
    <citation type="submission" date="2019-03" db="EMBL/GenBank/DDBJ databases">
        <title>Genomics of glacier-inhabiting Cryobacterium strains.</title>
        <authorList>
            <person name="Liu Q."/>
            <person name="Xin Y.-H."/>
        </authorList>
    </citation>
    <scope>NUCLEOTIDE SEQUENCE [LARGE SCALE GENOMIC DNA]</scope>
    <source>
        <strain evidence="3 4">CGMCC 1.10440</strain>
    </source>
</reference>
<dbReference type="PANTHER" id="PTHR42923">
    <property type="entry name" value="PROTOPORPHYRINOGEN OXIDASE"/>
    <property type="match status" value="1"/>
</dbReference>
<dbReference type="OrthoDB" id="3450553at2"/>
<proteinExistence type="predicted"/>
<dbReference type="InterPro" id="IPR002937">
    <property type="entry name" value="Amino_oxidase"/>
</dbReference>
<evidence type="ECO:0000313" key="4">
    <source>
        <dbReference type="Proteomes" id="UP000298488"/>
    </source>
</evidence>
<dbReference type="InterPro" id="IPR050464">
    <property type="entry name" value="Zeta_carotene_desat/Oxidored"/>
</dbReference>
<dbReference type="Pfam" id="PF01593">
    <property type="entry name" value="Amino_oxidase"/>
    <property type="match status" value="1"/>
</dbReference>
<feature type="domain" description="Amine oxidase" evidence="2">
    <location>
        <begin position="6"/>
        <end position="262"/>
    </location>
</feature>
<sequence>MIGGGIAGLVVARDLAVGGVPVMLLEADDRLGGQVRRHRVGGIDLDAGAEAFAIRTSAVADLAEELGLRADIVAPQPAGAWLYSDDRGALPLPATSLLGIPATPFDAAVARIVGRRAALRAGLDAVLPRRVGATSRTLGELVRRRMGTATVEGLVAPVTVGVHSTHPDELPLERVAPGLLAALAAQGTLARAVRRLRGSAIAGSAVAGIRGGITRLVDELRADLERRGADIRVGARVDEVWADGALVGGQSVPGAVVVAAPGLVAPAQSRRTVLATLVLDSVELDSAPRGSGVLVARSSRVMAKALTHQTAKWSWLAERAAGRHVVRLSYASAPPDFSEVARADAAELLGIDIRPGQVLDFATVEWSRAVRQPPVPGVVQVGESVAGTGLASVVAQARAQAASLLSGPLAPPHGRPLGRGASTKPKSRSVVPGKENDTE</sequence>
<evidence type="ECO:0000313" key="3">
    <source>
        <dbReference type="EMBL" id="TFB80817.1"/>
    </source>
</evidence>
<organism evidence="3 4">
    <name type="scientific">Terrimesophilobacter mesophilus</name>
    <dbReference type="NCBI Taxonomy" id="433647"/>
    <lineage>
        <taxon>Bacteria</taxon>
        <taxon>Bacillati</taxon>
        <taxon>Actinomycetota</taxon>
        <taxon>Actinomycetes</taxon>
        <taxon>Micrococcales</taxon>
        <taxon>Microbacteriaceae</taxon>
        <taxon>Terrimesophilobacter</taxon>
    </lineage>
</organism>
<dbReference type="GO" id="GO:0016491">
    <property type="term" value="F:oxidoreductase activity"/>
    <property type="evidence" value="ECO:0007669"/>
    <property type="project" value="InterPro"/>
</dbReference>
<comment type="caution">
    <text evidence="3">The sequence shown here is derived from an EMBL/GenBank/DDBJ whole genome shotgun (WGS) entry which is preliminary data.</text>
</comment>
<name>A0A4R8VG38_9MICO</name>
<keyword evidence="4" id="KW-1185">Reference proteome</keyword>
<evidence type="ECO:0000259" key="2">
    <source>
        <dbReference type="Pfam" id="PF01593"/>
    </source>
</evidence>
<dbReference type="Gene3D" id="1.10.3110.10">
    <property type="entry name" value="protoporphyrinogen ix oxidase, domain 3"/>
    <property type="match status" value="1"/>
</dbReference>
<dbReference type="SUPFAM" id="SSF54373">
    <property type="entry name" value="FAD-linked reductases, C-terminal domain"/>
    <property type="match status" value="1"/>
</dbReference>
<gene>
    <name evidence="3" type="ORF">E3N84_07640</name>
</gene>
<accession>A0A4R8VG38</accession>
<dbReference type="AlphaFoldDB" id="A0A4R8VG38"/>
<evidence type="ECO:0000256" key="1">
    <source>
        <dbReference type="SAM" id="MobiDB-lite"/>
    </source>
</evidence>
<feature type="region of interest" description="Disordered" evidence="1">
    <location>
        <begin position="405"/>
        <end position="439"/>
    </location>
</feature>
<dbReference type="Proteomes" id="UP000298488">
    <property type="component" value="Unassembled WGS sequence"/>
</dbReference>
<dbReference type="SUPFAM" id="SSF51905">
    <property type="entry name" value="FAD/NAD(P)-binding domain"/>
    <property type="match status" value="1"/>
</dbReference>